<keyword evidence="3" id="KW-1185">Reference proteome</keyword>
<proteinExistence type="predicted"/>
<reference evidence="2 3" key="1">
    <citation type="submission" date="2018-07" db="EMBL/GenBank/DDBJ databases">
        <title>Rhodosalinus sp. strain E84T genomic sequence and assembly.</title>
        <authorList>
            <person name="Liu Z.-W."/>
            <person name="Lu D.-C."/>
        </authorList>
    </citation>
    <scope>NUCLEOTIDE SEQUENCE [LARGE SCALE GENOMIC DNA]</scope>
    <source>
        <strain evidence="2 3">E84</strain>
    </source>
</reference>
<feature type="chain" id="PRO_5016860640" description="TRAP transporter solute receptor, TAXI family" evidence="1">
    <location>
        <begin position="25"/>
        <end position="313"/>
    </location>
</feature>
<evidence type="ECO:0000256" key="1">
    <source>
        <dbReference type="SAM" id="SignalP"/>
    </source>
</evidence>
<accession>A0A365UAT5</accession>
<dbReference type="EMBL" id="QNTQ01000005">
    <property type="protein sequence ID" value="RBI86330.1"/>
    <property type="molecule type" value="Genomic_DNA"/>
</dbReference>
<evidence type="ECO:0008006" key="4">
    <source>
        <dbReference type="Google" id="ProtNLM"/>
    </source>
</evidence>
<dbReference type="SUPFAM" id="SSF53850">
    <property type="entry name" value="Periplasmic binding protein-like II"/>
    <property type="match status" value="1"/>
</dbReference>
<dbReference type="Proteomes" id="UP000253370">
    <property type="component" value="Unassembled WGS sequence"/>
</dbReference>
<organism evidence="2 3">
    <name type="scientific">Rhodosalinus halophilus</name>
    <dbReference type="NCBI Taxonomy" id="2259333"/>
    <lineage>
        <taxon>Bacteria</taxon>
        <taxon>Pseudomonadati</taxon>
        <taxon>Pseudomonadota</taxon>
        <taxon>Alphaproteobacteria</taxon>
        <taxon>Rhodobacterales</taxon>
        <taxon>Paracoccaceae</taxon>
        <taxon>Rhodosalinus</taxon>
    </lineage>
</organism>
<sequence>MTAFFRNGAFGVIAALAFAAPAAAQTVALGTTQGGATGQIGTAISNVVSAAGEVQVRPQVSANTSQYIPLVNAGRLEFGIANYPQTWYAIDGSGMSDQPNPDLRIVATLFPFQAGIVAAEDQGIEGMEDIAGKNVPRFPDGSLGDYIIRMALAAGGLTYDDVTEVPIANFPRMYDAIKQGQTDISIATIGSQPTYDLEAALGDIQFIPFSEDAAEVIQEVLPGTYLREIEASEELPGLDAPTRVFAYDYLLFAHKDVPDDIVTAVAKAMHESEEALKATSPLWSEYDPGALGKEIGLEYHPAAADFYASVGAS</sequence>
<name>A0A365UAT5_9RHOB</name>
<dbReference type="Pfam" id="PF16868">
    <property type="entry name" value="NMT1_3"/>
    <property type="match status" value="1"/>
</dbReference>
<comment type="caution">
    <text evidence="2">The sequence shown here is derived from an EMBL/GenBank/DDBJ whole genome shotgun (WGS) entry which is preliminary data.</text>
</comment>
<feature type="signal peptide" evidence="1">
    <location>
        <begin position="1"/>
        <end position="24"/>
    </location>
</feature>
<dbReference type="RefSeq" id="WP_113288567.1">
    <property type="nucleotide sequence ID" value="NZ_QNTQ01000005.1"/>
</dbReference>
<dbReference type="PANTHER" id="PTHR42941">
    <property type="entry name" value="SLL1037 PROTEIN"/>
    <property type="match status" value="1"/>
</dbReference>
<dbReference type="NCBIfam" id="TIGR02122">
    <property type="entry name" value="TRAP_TAXI"/>
    <property type="match status" value="1"/>
</dbReference>
<dbReference type="InterPro" id="IPR011852">
    <property type="entry name" value="TRAP_TAXI"/>
</dbReference>
<dbReference type="OrthoDB" id="9776669at2"/>
<evidence type="ECO:0000313" key="2">
    <source>
        <dbReference type="EMBL" id="RBI86330.1"/>
    </source>
</evidence>
<keyword evidence="1" id="KW-0732">Signal</keyword>
<gene>
    <name evidence="2" type="ORF">DRV85_06165</name>
</gene>
<dbReference type="Gene3D" id="3.40.190.10">
    <property type="entry name" value="Periplasmic binding protein-like II"/>
    <property type="match status" value="2"/>
</dbReference>
<protein>
    <recommendedName>
        <fullName evidence="4">TRAP transporter solute receptor, TAXI family</fullName>
    </recommendedName>
</protein>
<dbReference type="AlphaFoldDB" id="A0A365UAT5"/>
<dbReference type="PANTHER" id="PTHR42941:SF1">
    <property type="entry name" value="SLL1037 PROTEIN"/>
    <property type="match status" value="1"/>
</dbReference>
<evidence type="ECO:0000313" key="3">
    <source>
        <dbReference type="Proteomes" id="UP000253370"/>
    </source>
</evidence>